<name>A0AAD9QC28_ACRCE</name>
<organism evidence="2 3">
    <name type="scientific">Acropora cervicornis</name>
    <name type="common">Staghorn coral</name>
    <dbReference type="NCBI Taxonomy" id="6130"/>
    <lineage>
        <taxon>Eukaryota</taxon>
        <taxon>Metazoa</taxon>
        <taxon>Cnidaria</taxon>
        <taxon>Anthozoa</taxon>
        <taxon>Hexacorallia</taxon>
        <taxon>Scleractinia</taxon>
        <taxon>Astrocoeniina</taxon>
        <taxon>Acroporidae</taxon>
        <taxon>Acropora</taxon>
    </lineage>
</organism>
<keyword evidence="3" id="KW-1185">Reference proteome</keyword>
<dbReference type="AlphaFoldDB" id="A0AAD9QC28"/>
<keyword evidence="1" id="KW-0812">Transmembrane</keyword>
<dbReference type="EMBL" id="JARQWQ010000044">
    <property type="protein sequence ID" value="KAK2558493.1"/>
    <property type="molecule type" value="Genomic_DNA"/>
</dbReference>
<evidence type="ECO:0000256" key="1">
    <source>
        <dbReference type="SAM" id="Phobius"/>
    </source>
</evidence>
<feature type="transmembrane region" description="Helical" evidence="1">
    <location>
        <begin position="78"/>
        <end position="97"/>
    </location>
</feature>
<evidence type="ECO:0000313" key="2">
    <source>
        <dbReference type="EMBL" id="KAK2558493.1"/>
    </source>
</evidence>
<proteinExistence type="predicted"/>
<keyword evidence="1" id="KW-0472">Membrane</keyword>
<reference evidence="2" key="1">
    <citation type="journal article" date="2023" name="G3 (Bethesda)">
        <title>Whole genome assembly and annotation of the endangered Caribbean coral Acropora cervicornis.</title>
        <authorList>
            <person name="Selwyn J.D."/>
            <person name="Vollmer S.V."/>
        </authorList>
    </citation>
    <scope>NUCLEOTIDE SEQUENCE</scope>
    <source>
        <strain evidence="2">K2</strain>
    </source>
</reference>
<reference evidence="2" key="2">
    <citation type="journal article" date="2023" name="Science">
        <title>Genomic signatures of disease resistance in endangered staghorn corals.</title>
        <authorList>
            <person name="Vollmer S.V."/>
            <person name="Selwyn J.D."/>
            <person name="Despard B.A."/>
            <person name="Roesel C.L."/>
        </authorList>
    </citation>
    <scope>NUCLEOTIDE SEQUENCE</scope>
    <source>
        <strain evidence="2">K2</strain>
    </source>
</reference>
<dbReference type="Proteomes" id="UP001249851">
    <property type="component" value="Unassembled WGS sequence"/>
</dbReference>
<feature type="transmembrane region" description="Helical" evidence="1">
    <location>
        <begin position="36"/>
        <end position="58"/>
    </location>
</feature>
<gene>
    <name evidence="2" type="ORF">P5673_019209</name>
</gene>
<accession>A0AAD9QC28</accession>
<protein>
    <submittedName>
        <fullName evidence="2">Uncharacterized protein</fullName>
    </submittedName>
</protein>
<keyword evidence="1" id="KW-1133">Transmembrane helix</keyword>
<comment type="caution">
    <text evidence="2">The sequence shown here is derived from an EMBL/GenBank/DDBJ whole genome shotgun (WGS) entry which is preliminary data.</text>
</comment>
<evidence type="ECO:0000313" key="3">
    <source>
        <dbReference type="Proteomes" id="UP001249851"/>
    </source>
</evidence>
<sequence length="128" mass="14293">MYVYVRRVYRLTTFRRLVSSLLNISEHSRVPSCAGVFKASISFGVVVFFQSGILLAVLNFDASFTSTCNKDVSFLKAYSAFHLYAPVSLTFESFSAVRTRRTKSFQSAINLISEGLETNSAFKSSFIA</sequence>